<dbReference type="InterPro" id="IPR005119">
    <property type="entry name" value="LysR_subst-bd"/>
</dbReference>
<dbReference type="Pfam" id="PF00126">
    <property type="entry name" value="HTH_1"/>
    <property type="match status" value="1"/>
</dbReference>
<evidence type="ECO:0000259" key="5">
    <source>
        <dbReference type="PROSITE" id="PS50931"/>
    </source>
</evidence>
<evidence type="ECO:0000256" key="3">
    <source>
        <dbReference type="ARBA" id="ARBA00023125"/>
    </source>
</evidence>
<keyword evidence="7" id="KW-1185">Reference proteome</keyword>
<feature type="domain" description="HTH lysR-type" evidence="5">
    <location>
        <begin position="8"/>
        <end position="65"/>
    </location>
</feature>
<name>A0ABT9I8K7_9ACTN</name>
<comment type="caution">
    <text evidence="6">The sequence shown here is derived from an EMBL/GenBank/DDBJ whole genome shotgun (WGS) entry which is preliminary data.</text>
</comment>
<dbReference type="PANTHER" id="PTHR30126">
    <property type="entry name" value="HTH-TYPE TRANSCRIPTIONAL REGULATOR"/>
    <property type="match status" value="1"/>
</dbReference>
<dbReference type="RefSeq" id="WP_305998606.1">
    <property type="nucleotide sequence ID" value="NZ_JASNFN010000003.1"/>
</dbReference>
<comment type="similarity">
    <text evidence="1">Belongs to the LysR transcriptional regulatory family.</text>
</comment>
<accession>A0ABT9I8K7</accession>
<keyword evidence="4" id="KW-0804">Transcription</keyword>
<dbReference type="SUPFAM" id="SSF53850">
    <property type="entry name" value="Periplasmic binding protein-like II"/>
    <property type="match status" value="1"/>
</dbReference>
<dbReference type="PROSITE" id="PS50931">
    <property type="entry name" value="HTH_LYSR"/>
    <property type="match status" value="1"/>
</dbReference>
<evidence type="ECO:0000256" key="1">
    <source>
        <dbReference type="ARBA" id="ARBA00009437"/>
    </source>
</evidence>
<evidence type="ECO:0000313" key="6">
    <source>
        <dbReference type="EMBL" id="MDP5181898.1"/>
    </source>
</evidence>
<keyword evidence="3" id="KW-0238">DNA-binding</keyword>
<keyword evidence="2" id="KW-0805">Transcription regulation</keyword>
<dbReference type="InterPro" id="IPR036388">
    <property type="entry name" value="WH-like_DNA-bd_sf"/>
</dbReference>
<evidence type="ECO:0000313" key="7">
    <source>
        <dbReference type="Proteomes" id="UP001233673"/>
    </source>
</evidence>
<dbReference type="Pfam" id="PF03466">
    <property type="entry name" value="LysR_substrate"/>
    <property type="match status" value="1"/>
</dbReference>
<evidence type="ECO:0000256" key="2">
    <source>
        <dbReference type="ARBA" id="ARBA00023015"/>
    </source>
</evidence>
<organism evidence="6 7">
    <name type="scientific">Blastococcus carthaginiensis</name>
    <dbReference type="NCBI Taxonomy" id="3050034"/>
    <lineage>
        <taxon>Bacteria</taxon>
        <taxon>Bacillati</taxon>
        <taxon>Actinomycetota</taxon>
        <taxon>Actinomycetes</taxon>
        <taxon>Geodermatophilales</taxon>
        <taxon>Geodermatophilaceae</taxon>
        <taxon>Blastococcus</taxon>
    </lineage>
</organism>
<dbReference type="Gene3D" id="3.40.190.10">
    <property type="entry name" value="Periplasmic binding protein-like II"/>
    <property type="match status" value="2"/>
</dbReference>
<dbReference type="PANTHER" id="PTHR30126:SF39">
    <property type="entry name" value="HTH-TYPE TRANSCRIPTIONAL REGULATOR CYSL"/>
    <property type="match status" value="1"/>
</dbReference>
<dbReference type="Proteomes" id="UP001233673">
    <property type="component" value="Unassembled WGS sequence"/>
</dbReference>
<sequence length="306" mass="31557">MGAPRDWPDLPLLELLVSVSEHGSLGAGARAVGMAQPNASRAVARFERASGVRLLRRSPRGSTLTAEGALVVDWARDVLDAAERLGAGIDALRAGTDPRLSVAASMTVAEYLVPAWLTELRRRHPEVQVALSVHNSADVATGVAAGSYDIGFLESPELPGGLHRLEVAHDELVVVVHPGHPWARRREPVTSAELAATPLVVREAGSGTRTALETALGGAGAMVAPALALTSNAAVRLSVMAGGPPAVLSALAVDAALASGELHRVPVAGVGLERRLTAVWIGPRQLTGLAGDLVQIAERSSGRAPG</sequence>
<reference evidence="7" key="1">
    <citation type="submission" date="2023-05" db="EMBL/GenBank/DDBJ databases">
        <title>Draft genome of Pseudofrankia sp. BMG5.37.</title>
        <authorList>
            <person name="Gtari M."/>
            <person name="Ghodhbane F."/>
            <person name="Sbissi I."/>
        </authorList>
    </citation>
    <scope>NUCLEOTIDE SEQUENCE [LARGE SCALE GENOMIC DNA]</scope>
    <source>
        <strain evidence="7">BMG 814</strain>
    </source>
</reference>
<evidence type="ECO:0000256" key="4">
    <source>
        <dbReference type="ARBA" id="ARBA00023163"/>
    </source>
</evidence>
<gene>
    <name evidence="6" type="ORF">QOZ88_04555</name>
</gene>
<protein>
    <submittedName>
        <fullName evidence="6">LysR family transcriptional regulator</fullName>
    </submittedName>
</protein>
<dbReference type="InterPro" id="IPR000847">
    <property type="entry name" value="LysR_HTH_N"/>
</dbReference>
<dbReference type="Gene3D" id="1.10.10.10">
    <property type="entry name" value="Winged helix-like DNA-binding domain superfamily/Winged helix DNA-binding domain"/>
    <property type="match status" value="1"/>
</dbReference>
<dbReference type="EMBL" id="JASNFN010000003">
    <property type="protein sequence ID" value="MDP5181898.1"/>
    <property type="molecule type" value="Genomic_DNA"/>
</dbReference>
<dbReference type="InterPro" id="IPR036390">
    <property type="entry name" value="WH_DNA-bd_sf"/>
</dbReference>
<dbReference type="SUPFAM" id="SSF46785">
    <property type="entry name" value="Winged helix' DNA-binding domain"/>
    <property type="match status" value="1"/>
</dbReference>
<proteinExistence type="inferred from homology"/>